<dbReference type="InterPro" id="IPR007867">
    <property type="entry name" value="GMC_OxRtase_C"/>
</dbReference>
<keyword evidence="3 6" id="KW-0285">Flavoprotein</keyword>
<evidence type="ECO:0000259" key="7">
    <source>
        <dbReference type="PROSITE" id="PS00623"/>
    </source>
</evidence>
<feature type="domain" description="Glucose-methanol-choline oxidoreductase N-terminal" evidence="7">
    <location>
        <begin position="36"/>
        <end position="59"/>
    </location>
</feature>
<dbReference type="Gene3D" id="3.50.50.60">
    <property type="entry name" value="FAD/NAD(P)-binding domain"/>
    <property type="match status" value="1"/>
</dbReference>
<dbReference type="InterPro" id="IPR036188">
    <property type="entry name" value="FAD/NAD-bd_sf"/>
</dbReference>
<name>A0A8B8APT8_CRAVI</name>
<evidence type="ECO:0000256" key="5">
    <source>
        <dbReference type="PIRSR" id="PIRSR000137-2"/>
    </source>
</evidence>
<comment type="cofactor">
    <cofactor evidence="1 5">
        <name>FAD</name>
        <dbReference type="ChEBI" id="CHEBI:57692"/>
    </cofactor>
</comment>
<sequence>MEHPNVVVLFEKAEGTDDLLEPFVLREYQRSAWPRGRVLGGTSSLNYMQYIRGSRHDYDNWAKDGCQGWSYKDVLPYFIKSEDIQIPELLNSEYHGRGGYLTVSDGVATELNKVYARGMRELGHNTVDCNGESQAGYCTSQETIRNGERWSTVKAFLRPVMDRKNLHVSMHSHVTKILIKDKKAVGVSFIKDNRKHVIMADKEVIVSAGSVSSPQILMLSGIGPRKHLEEKGIPVVADLPVGDNLQDHIMNFIDFHENRSFTVTEEKVLSPINLLKYFVLGKGLLSKTVLEGTAFITDAKNLPPVLQMHFFSLMPDPSKASIFIKTLNYDPKMTEGKAQEFQSYRDRNLGVFMVLPILLHPKSSGTIRLQSDDPFDRPLIDPNYFDHPDDVKTFLRGVREVLKLADTEAFKSIGASPQDPFDVYTPHCDGYPQNSDEYWICRIKHYTYTVYHPTSTCRMGSTNDPTAVVDPQLRVKGIQNLRVVDASVMRNIPSGNTNAPTIMIAEKAADMIRNIDSVKSIRKRTEKL</sequence>
<dbReference type="PANTHER" id="PTHR11552:SF147">
    <property type="entry name" value="CHOLINE DEHYDROGENASE, MITOCHONDRIAL"/>
    <property type="match status" value="1"/>
</dbReference>
<keyword evidence="9" id="KW-1185">Reference proteome</keyword>
<dbReference type="PROSITE" id="PS00624">
    <property type="entry name" value="GMC_OXRED_2"/>
    <property type="match status" value="1"/>
</dbReference>
<dbReference type="AlphaFoldDB" id="A0A8B8APT8"/>
<dbReference type="SUPFAM" id="SSF54373">
    <property type="entry name" value="FAD-linked reductases, C-terminal domain"/>
    <property type="match status" value="1"/>
</dbReference>
<dbReference type="PIRSF" id="PIRSF000137">
    <property type="entry name" value="Alcohol_oxidase"/>
    <property type="match status" value="1"/>
</dbReference>
<evidence type="ECO:0000256" key="2">
    <source>
        <dbReference type="ARBA" id="ARBA00010790"/>
    </source>
</evidence>
<feature type="binding site" evidence="5">
    <location>
        <position position="38"/>
    </location>
    <ligand>
        <name>FAD</name>
        <dbReference type="ChEBI" id="CHEBI:57692"/>
    </ligand>
</feature>
<dbReference type="InterPro" id="IPR012132">
    <property type="entry name" value="GMC_OxRdtase"/>
</dbReference>
<gene>
    <name evidence="10" type="primary">LOC111104083</name>
</gene>
<proteinExistence type="inferred from homology"/>
<organism evidence="9 10">
    <name type="scientific">Crassostrea virginica</name>
    <name type="common">Eastern oyster</name>
    <dbReference type="NCBI Taxonomy" id="6565"/>
    <lineage>
        <taxon>Eukaryota</taxon>
        <taxon>Metazoa</taxon>
        <taxon>Spiralia</taxon>
        <taxon>Lophotrochozoa</taxon>
        <taxon>Mollusca</taxon>
        <taxon>Bivalvia</taxon>
        <taxon>Autobranchia</taxon>
        <taxon>Pteriomorphia</taxon>
        <taxon>Ostreida</taxon>
        <taxon>Ostreoidea</taxon>
        <taxon>Ostreidae</taxon>
        <taxon>Crassostrea</taxon>
    </lineage>
</organism>
<dbReference type="RefSeq" id="XP_022293527.1">
    <property type="nucleotide sequence ID" value="XM_022437819.1"/>
</dbReference>
<dbReference type="Proteomes" id="UP000694844">
    <property type="component" value="Chromosome 7"/>
</dbReference>
<comment type="similarity">
    <text evidence="2 6">Belongs to the GMC oxidoreductase family.</text>
</comment>
<feature type="binding site" evidence="5">
    <location>
        <position position="174"/>
    </location>
    <ligand>
        <name>FAD</name>
        <dbReference type="ChEBI" id="CHEBI:57692"/>
    </ligand>
</feature>
<dbReference type="GO" id="GO:0016614">
    <property type="term" value="F:oxidoreductase activity, acting on CH-OH group of donors"/>
    <property type="evidence" value="ECO:0007669"/>
    <property type="project" value="InterPro"/>
</dbReference>
<dbReference type="OrthoDB" id="269227at2759"/>
<dbReference type="PANTHER" id="PTHR11552">
    <property type="entry name" value="GLUCOSE-METHANOL-CHOLINE GMC OXIDOREDUCTASE"/>
    <property type="match status" value="1"/>
</dbReference>
<protein>
    <submittedName>
        <fullName evidence="10">Uncharacterized protein LOC111104083 isoform X2</fullName>
    </submittedName>
</protein>
<evidence type="ECO:0000256" key="3">
    <source>
        <dbReference type="ARBA" id="ARBA00022630"/>
    </source>
</evidence>
<evidence type="ECO:0000256" key="4">
    <source>
        <dbReference type="ARBA" id="ARBA00022827"/>
    </source>
</evidence>
<dbReference type="Gene3D" id="3.30.560.10">
    <property type="entry name" value="Glucose Oxidase, domain 3"/>
    <property type="match status" value="1"/>
</dbReference>
<dbReference type="InterPro" id="IPR000172">
    <property type="entry name" value="GMC_OxRdtase_N"/>
</dbReference>
<dbReference type="Pfam" id="PF00732">
    <property type="entry name" value="GMC_oxred_N"/>
    <property type="match status" value="1"/>
</dbReference>
<evidence type="ECO:0000256" key="6">
    <source>
        <dbReference type="RuleBase" id="RU003968"/>
    </source>
</evidence>
<dbReference type="GeneID" id="111104083"/>
<accession>A0A8B8APT8</accession>
<evidence type="ECO:0000256" key="1">
    <source>
        <dbReference type="ARBA" id="ARBA00001974"/>
    </source>
</evidence>
<keyword evidence="4 5" id="KW-0274">FAD</keyword>
<evidence type="ECO:0000313" key="10">
    <source>
        <dbReference type="RefSeq" id="XP_022293527.1"/>
    </source>
</evidence>
<feature type="domain" description="Glucose-methanol-choline oxidoreductase N-terminal" evidence="8">
    <location>
        <begin position="209"/>
        <end position="223"/>
    </location>
</feature>
<dbReference type="Pfam" id="PF05199">
    <property type="entry name" value="GMC_oxred_C"/>
    <property type="match status" value="1"/>
</dbReference>
<dbReference type="PROSITE" id="PS00623">
    <property type="entry name" value="GMC_OXRED_1"/>
    <property type="match status" value="1"/>
</dbReference>
<evidence type="ECO:0000313" key="9">
    <source>
        <dbReference type="Proteomes" id="UP000694844"/>
    </source>
</evidence>
<evidence type="ECO:0000259" key="8">
    <source>
        <dbReference type="PROSITE" id="PS00624"/>
    </source>
</evidence>
<dbReference type="SUPFAM" id="SSF51905">
    <property type="entry name" value="FAD/NAD(P)-binding domain"/>
    <property type="match status" value="1"/>
</dbReference>
<feature type="binding site" evidence="5">
    <location>
        <position position="42"/>
    </location>
    <ligand>
        <name>FAD</name>
        <dbReference type="ChEBI" id="CHEBI:57692"/>
    </ligand>
</feature>
<dbReference type="GO" id="GO:0050660">
    <property type="term" value="F:flavin adenine dinucleotide binding"/>
    <property type="evidence" value="ECO:0007669"/>
    <property type="project" value="InterPro"/>
</dbReference>
<reference evidence="10" key="1">
    <citation type="submission" date="2025-08" db="UniProtKB">
        <authorList>
            <consortium name="RefSeq"/>
        </authorList>
    </citation>
    <scope>IDENTIFICATION</scope>
    <source>
        <tissue evidence="10">Whole sample</tissue>
    </source>
</reference>